<dbReference type="EMBL" id="CAJZBQ010000044">
    <property type="protein sequence ID" value="CAG9327795.1"/>
    <property type="molecule type" value="Genomic_DNA"/>
</dbReference>
<evidence type="ECO:0000256" key="4">
    <source>
        <dbReference type="SAM" id="Coils"/>
    </source>
</evidence>
<organism evidence="6 7">
    <name type="scientific">Blepharisma stoltei</name>
    <dbReference type="NCBI Taxonomy" id="1481888"/>
    <lineage>
        <taxon>Eukaryota</taxon>
        <taxon>Sar</taxon>
        <taxon>Alveolata</taxon>
        <taxon>Ciliophora</taxon>
        <taxon>Postciliodesmatophora</taxon>
        <taxon>Heterotrichea</taxon>
        <taxon>Heterotrichida</taxon>
        <taxon>Blepharismidae</taxon>
        <taxon>Blepharisma</taxon>
    </lineage>
</organism>
<evidence type="ECO:0000313" key="7">
    <source>
        <dbReference type="Proteomes" id="UP001162131"/>
    </source>
</evidence>
<dbReference type="AlphaFoldDB" id="A0AAU9JS75"/>
<feature type="coiled-coil region" evidence="4">
    <location>
        <begin position="164"/>
        <end position="318"/>
    </location>
</feature>
<reference evidence="6" key="1">
    <citation type="submission" date="2021-09" db="EMBL/GenBank/DDBJ databases">
        <authorList>
            <consortium name="AG Swart"/>
            <person name="Singh M."/>
            <person name="Singh A."/>
            <person name="Seah K."/>
            <person name="Emmerich C."/>
        </authorList>
    </citation>
    <scope>NUCLEOTIDE SEQUENCE</scope>
    <source>
        <strain evidence="6">ATCC30299</strain>
    </source>
</reference>
<evidence type="ECO:0000256" key="2">
    <source>
        <dbReference type="ARBA" id="ARBA00022490"/>
    </source>
</evidence>
<dbReference type="InterPro" id="IPR036872">
    <property type="entry name" value="CH_dom_sf"/>
</dbReference>
<evidence type="ECO:0000259" key="5">
    <source>
        <dbReference type="PROSITE" id="PS50021"/>
    </source>
</evidence>
<dbReference type="GO" id="GO:0008017">
    <property type="term" value="F:microtubule binding"/>
    <property type="evidence" value="ECO:0007669"/>
    <property type="project" value="TreeGrafter"/>
</dbReference>
<comment type="subcellular location">
    <subcellularLocation>
        <location evidence="1">Cytoplasm</location>
    </subcellularLocation>
</comment>
<dbReference type="Pfam" id="PF19047">
    <property type="entry name" value="HOOK_N"/>
    <property type="match status" value="1"/>
</dbReference>
<comment type="caution">
    <text evidence="6">The sequence shown here is derived from an EMBL/GenBank/DDBJ whole genome shotgun (WGS) entry which is preliminary data.</text>
</comment>
<keyword evidence="7" id="KW-1185">Reference proteome</keyword>
<evidence type="ECO:0000313" key="6">
    <source>
        <dbReference type="EMBL" id="CAG9327795.1"/>
    </source>
</evidence>
<dbReference type="Proteomes" id="UP001162131">
    <property type="component" value="Unassembled WGS sequence"/>
</dbReference>
<dbReference type="InterPro" id="IPR001715">
    <property type="entry name" value="CH_dom"/>
</dbReference>
<dbReference type="PROSITE" id="PS50021">
    <property type="entry name" value="CH"/>
    <property type="match status" value="1"/>
</dbReference>
<keyword evidence="2" id="KW-0963">Cytoplasm</keyword>
<dbReference type="GO" id="GO:0031122">
    <property type="term" value="P:cytoplasmic microtubule organization"/>
    <property type="evidence" value="ECO:0007669"/>
    <property type="project" value="TreeGrafter"/>
</dbReference>
<dbReference type="InterPro" id="IPR043936">
    <property type="entry name" value="HOOK_N"/>
</dbReference>
<evidence type="ECO:0000256" key="3">
    <source>
        <dbReference type="ARBA" id="ARBA00023054"/>
    </source>
</evidence>
<dbReference type="Gene3D" id="1.10.418.10">
    <property type="entry name" value="Calponin-like domain"/>
    <property type="match status" value="1"/>
</dbReference>
<dbReference type="GO" id="GO:0030705">
    <property type="term" value="P:cytoskeleton-dependent intracellular transport"/>
    <property type="evidence" value="ECO:0007669"/>
    <property type="project" value="InterPro"/>
</dbReference>
<gene>
    <name evidence="6" type="ORF">BSTOLATCC_MIC44423</name>
</gene>
<feature type="domain" description="Calponin-homology (CH)" evidence="5">
    <location>
        <begin position="2"/>
        <end position="114"/>
    </location>
</feature>
<dbReference type="GO" id="GO:0005815">
    <property type="term" value="C:microtubule organizing center"/>
    <property type="evidence" value="ECO:0007669"/>
    <property type="project" value="TreeGrafter"/>
</dbReference>
<evidence type="ECO:0000256" key="1">
    <source>
        <dbReference type="ARBA" id="ARBA00004496"/>
    </source>
</evidence>
<dbReference type="SUPFAM" id="SSF116907">
    <property type="entry name" value="Hook domain"/>
    <property type="match status" value="1"/>
</dbReference>
<sequence length="731" mass="85247">MNKLESSLVSWINSNDLSYHCHSIEDLSDGILLYELMGQISSDHFQSQISEDSYSTASKAHNLNKLISGLETFYYEELGKNFSSLLNNIDTSEIAQNNDRSQLISLLEMVMGAVIKCKDKETYIARIVSQNEAVQSELMTFIEKVLSKLDKFAHNEDKDLRTELTVLRQEKRALTLKLEDSAKEVEDLKYKNEDLRLVKDRLIFKINELEVELDKKQSKKENPDTSLLKMQLNQKETTIRELRNQINDITKKHQDEIVKLKDELDMAQERDIQLNKAEATLELYKKKLEELSQFKTKAKDLEEERDLLKDKIAKYEENVHDVCGLQQTLSYYKEQFSAEKDKNAALLILADEKENALKNFQKLLSESEAKRNFLDAKNKELNDEIEQLKFKAEASIDDLHVASKGLQSELEERINSLVEENSKLKLQVGNQRVLQEMNEQMDQAFLFKKKAEENLQIERKLTRKTTQQMEIMSNQIESLKEEITKLEEDSQAAEITIKNLKSNIENLEKEKNELLYTKSELEKLKVEKESHSSEMKCLFREKEEIIHKLMQCKEEVHALENQLRHSEMTLKSAQIDLEQAQNRVSIAQEREKFALSQLEFIKKNENSEGARKAEVLEMEKEIMNANKKIAEFLLEIKEKDNLIWSLQTEKSILEEELRNSFSQVEEICSQRLKDKTLALQEMVNQKDLEIRLLVKDKKESEAAYDTELKLMSTIMFEIGNEIFKGRANNNK</sequence>
<keyword evidence="3 4" id="KW-0175">Coiled coil</keyword>
<proteinExistence type="predicted"/>
<protein>
    <recommendedName>
        <fullName evidence="5">Calponin-homology (CH) domain-containing protein</fullName>
    </recommendedName>
</protein>
<dbReference type="GO" id="GO:0005737">
    <property type="term" value="C:cytoplasm"/>
    <property type="evidence" value="ECO:0007669"/>
    <property type="project" value="UniProtKB-SubCell"/>
</dbReference>
<dbReference type="PANTHER" id="PTHR18947">
    <property type="entry name" value="HOOK PROTEINS"/>
    <property type="match status" value="1"/>
</dbReference>
<dbReference type="PANTHER" id="PTHR18947:SF28">
    <property type="entry name" value="GIRDIN, ISOFORM A"/>
    <property type="match status" value="1"/>
</dbReference>
<dbReference type="GO" id="GO:0051959">
    <property type="term" value="F:dynein light intermediate chain binding"/>
    <property type="evidence" value="ECO:0007669"/>
    <property type="project" value="TreeGrafter"/>
</dbReference>
<accession>A0AAU9JS75</accession>
<name>A0AAU9JS75_9CILI</name>
<feature type="coiled-coil region" evidence="4">
    <location>
        <begin position="350"/>
        <end position="635"/>
    </location>
</feature>
<dbReference type="CDD" id="cd22211">
    <property type="entry name" value="HkD_SF"/>
    <property type="match status" value="1"/>
</dbReference>